<proteinExistence type="predicted"/>
<dbReference type="PANTHER" id="PTHR36040">
    <property type="entry name" value="OS04G0188500 PROTEIN"/>
    <property type="match status" value="1"/>
</dbReference>
<name>A0A822Y8B3_NELNU</name>
<comment type="caution">
    <text evidence="1">The sequence shown here is derived from an EMBL/GenBank/DDBJ whole genome shotgun (WGS) entry which is preliminary data.</text>
</comment>
<dbReference type="AlphaFoldDB" id="A0A822Y8B3"/>
<accession>A0A822Y8B3</accession>
<dbReference type="EMBL" id="DUZY01000002">
    <property type="protein sequence ID" value="DAD28512.1"/>
    <property type="molecule type" value="Genomic_DNA"/>
</dbReference>
<dbReference type="Proteomes" id="UP000607653">
    <property type="component" value="Unassembled WGS sequence"/>
</dbReference>
<sequence>MFTTIFFWTGYDRYCTKPAQSRMKSITLLLVQMMVMSSCLAVQRKSLMVEIYGENQQQAEQLVENGIGREDNENMNGVLYYESINVFNDHHTITRNGGQGNNDCYDVNGSG</sequence>
<protein>
    <submittedName>
        <fullName evidence="1">Uncharacterized protein</fullName>
    </submittedName>
</protein>
<evidence type="ECO:0000313" key="1">
    <source>
        <dbReference type="EMBL" id="DAD28512.1"/>
    </source>
</evidence>
<dbReference type="PANTHER" id="PTHR36040:SF3">
    <property type="entry name" value="OS04G0188500 PROTEIN"/>
    <property type="match status" value="1"/>
</dbReference>
<gene>
    <name evidence="1" type="ORF">HUJ06_029980</name>
</gene>
<reference evidence="1 2" key="1">
    <citation type="journal article" date="2020" name="Mol. Biol. Evol.">
        <title>Distinct Expression and Methylation Patterns for Genes with Different Fates following a Single Whole-Genome Duplication in Flowering Plants.</title>
        <authorList>
            <person name="Shi T."/>
            <person name="Rahmani R.S."/>
            <person name="Gugger P.F."/>
            <person name="Wang M."/>
            <person name="Li H."/>
            <person name="Zhang Y."/>
            <person name="Li Z."/>
            <person name="Wang Q."/>
            <person name="Van de Peer Y."/>
            <person name="Marchal K."/>
            <person name="Chen J."/>
        </authorList>
    </citation>
    <scope>NUCLEOTIDE SEQUENCE [LARGE SCALE GENOMIC DNA]</scope>
    <source>
        <tissue evidence="1">Leaf</tissue>
    </source>
</reference>
<evidence type="ECO:0000313" key="2">
    <source>
        <dbReference type="Proteomes" id="UP000607653"/>
    </source>
</evidence>
<organism evidence="1 2">
    <name type="scientific">Nelumbo nucifera</name>
    <name type="common">Sacred lotus</name>
    <dbReference type="NCBI Taxonomy" id="4432"/>
    <lineage>
        <taxon>Eukaryota</taxon>
        <taxon>Viridiplantae</taxon>
        <taxon>Streptophyta</taxon>
        <taxon>Embryophyta</taxon>
        <taxon>Tracheophyta</taxon>
        <taxon>Spermatophyta</taxon>
        <taxon>Magnoliopsida</taxon>
        <taxon>Proteales</taxon>
        <taxon>Nelumbonaceae</taxon>
        <taxon>Nelumbo</taxon>
    </lineage>
</organism>
<keyword evidence="2" id="KW-1185">Reference proteome</keyword>